<feature type="region of interest" description="Disordered" evidence="1">
    <location>
        <begin position="119"/>
        <end position="141"/>
    </location>
</feature>
<organism evidence="2 3">
    <name type="scientific">Allacma fusca</name>
    <dbReference type="NCBI Taxonomy" id="39272"/>
    <lineage>
        <taxon>Eukaryota</taxon>
        <taxon>Metazoa</taxon>
        <taxon>Ecdysozoa</taxon>
        <taxon>Arthropoda</taxon>
        <taxon>Hexapoda</taxon>
        <taxon>Collembola</taxon>
        <taxon>Symphypleona</taxon>
        <taxon>Sminthuridae</taxon>
        <taxon>Allacma</taxon>
    </lineage>
</organism>
<evidence type="ECO:0000313" key="3">
    <source>
        <dbReference type="Proteomes" id="UP000708208"/>
    </source>
</evidence>
<gene>
    <name evidence="2" type="ORF">AFUS01_LOCUS43803</name>
</gene>
<keyword evidence="3" id="KW-1185">Reference proteome</keyword>
<sequence length="529" mass="60041">MVAARNKFSVTFKSFTDITLIHRRTFATLYFKFEIKQLSATVNLDIKRSNMMEKAHPHLNGHCSNSDGRMDLVEEERDMKPRLKGKARICDAHPEKFFMLKSKDRVKLTNLNNQNYQWNPTFRDDREGENTSQGDTRKVVLPANNPKIGDSICSGHNWELRGLLCYTLGCDSNFHLLIKMSPGVKNEQVSIALNFEGCAKSQTNKEFFRTLQEYSVSAKLVGKDKCSVLATGAAQKGPANSGSWIGLNNQIDNFCSLGILKSADQIHLYNFPTAKDGDKLSGGEFDTVELEVDLKAAFRIQSELINYFKPFTCFQSFQPENLFRWTDRSTGKFKTIDSTVLTQKRPRWNSVPSGNSSRYAHIVALRVGPDQEELYAHKFVLTDYSSILKQRLAETTVLEFPSLSPEVIVLFLDILDEHRKGLISTEGTVPSSFQDAAISTLCEALKLIKDFQISLPPQLIQQLVSNIPHTLEIAFKIYSWGHEFGIKELMESGVCYFKEHKEELCQEQNKKMMEKLEPQVLVSVFSSLL</sequence>
<dbReference type="EMBL" id="CAJVCH010570174">
    <property type="protein sequence ID" value="CAG7834281.1"/>
    <property type="molecule type" value="Genomic_DNA"/>
</dbReference>
<evidence type="ECO:0000313" key="2">
    <source>
        <dbReference type="EMBL" id="CAG7834281.1"/>
    </source>
</evidence>
<name>A0A8J2LN48_9HEXA</name>
<evidence type="ECO:0008006" key="4">
    <source>
        <dbReference type="Google" id="ProtNLM"/>
    </source>
</evidence>
<protein>
    <recommendedName>
        <fullName evidence="4">BTB domain-containing protein</fullName>
    </recommendedName>
</protein>
<reference evidence="2" key="1">
    <citation type="submission" date="2021-06" db="EMBL/GenBank/DDBJ databases">
        <authorList>
            <person name="Hodson N. C."/>
            <person name="Mongue J. A."/>
            <person name="Jaron S. K."/>
        </authorList>
    </citation>
    <scope>NUCLEOTIDE SEQUENCE</scope>
</reference>
<dbReference type="Proteomes" id="UP000708208">
    <property type="component" value="Unassembled WGS sequence"/>
</dbReference>
<accession>A0A8J2LN48</accession>
<comment type="caution">
    <text evidence="2">The sequence shown here is derived from an EMBL/GenBank/DDBJ whole genome shotgun (WGS) entry which is preliminary data.</text>
</comment>
<evidence type="ECO:0000256" key="1">
    <source>
        <dbReference type="SAM" id="MobiDB-lite"/>
    </source>
</evidence>
<proteinExistence type="predicted"/>
<dbReference type="AlphaFoldDB" id="A0A8J2LN48"/>